<evidence type="ECO:0000313" key="3">
    <source>
        <dbReference type="Proteomes" id="UP000001901"/>
    </source>
</evidence>
<evidence type="ECO:0000259" key="1">
    <source>
        <dbReference type="Pfam" id="PF08495"/>
    </source>
</evidence>
<sequence length="444" mass="51570">MIQYVYTLYTDFDEIVRDLDNKLELDFEPSFYFLFLTESTWRIYDKVLKYLRTRFPDCKMSGCIVEGYVTKEGVWTRGLALLLFENDVEVLWTKGKTAEETFTRLKRAMKSWSSAITIFPLFRFSSRLDIINFSILNNTLWRYRLWRARDRKSKLEVLERCSKFLEEKYVFPANKALRVFDGEKPVVGLNLLPLEAGFGTPLIFANYNVLGRSAVGVCLKEKTNAIFHDVFPERGKSYEETTEIIRNTFTSVKEVNVLKKGVTIGEVNSIPAVEFLKRERLIQTYGENEVVRMLEEDKLRTVSPYGLAFISEETYGSSLLGLAPYPLPIYPSLFDLNVFHDKALFVGEFFEGGVKAFRGLFEEKKFKDSFDFFVIDANAIPMFAGRCIEIRNMANEFCDRYFGIFSAFPSIRYRRLAKKHFSEIERGLCFNGTGTSVMIEIKDR</sequence>
<dbReference type="eggNOG" id="arCOG10223">
    <property type="taxonomic scope" value="Archaea"/>
</dbReference>
<proteinExistence type="predicted"/>
<dbReference type="OrthoDB" id="50494at2157"/>
<gene>
    <name evidence="2" type="ordered locus">Arcpr_0807</name>
</gene>
<dbReference type="AlphaFoldDB" id="D2RHU5"/>
<dbReference type="InterPro" id="IPR013702">
    <property type="entry name" value="FIST_domain_N"/>
</dbReference>
<name>D2RHU5_ARCPA</name>
<dbReference type="GeneID" id="8739468"/>
<evidence type="ECO:0000313" key="2">
    <source>
        <dbReference type="EMBL" id="ADB57870.1"/>
    </source>
</evidence>
<feature type="domain" description="FIST" evidence="1">
    <location>
        <begin position="32"/>
        <end position="116"/>
    </location>
</feature>
<dbReference type="Proteomes" id="UP000001901">
    <property type="component" value="Chromosome"/>
</dbReference>
<dbReference type="STRING" id="572546.Arcpr_0807"/>
<dbReference type="PaxDb" id="572546-Arcpr_0807"/>
<organism evidence="2 3">
    <name type="scientific">Archaeoglobus profundus (strain DSM 5631 / JCM 9629 / NBRC 100127 / Av18)</name>
    <dbReference type="NCBI Taxonomy" id="572546"/>
    <lineage>
        <taxon>Archaea</taxon>
        <taxon>Methanobacteriati</taxon>
        <taxon>Methanobacteriota</taxon>
        <taxon>Archaeoglobi</taxon>
        <taxon>Archaeoglobales</taxon>
        <taxon>Archaeoglobaceae</taxon>
        <taxon>Archaeoglobus</taxon>
    </lineage>
</organism>
<reference evidence="2 3" key="1">
    <citation type="journal article" date="2010" name="Stand. Genomic Sci.">
        <title>Complete genome sequence of Archaeoglobus profundus type strain (AV18).</title>
        <authorList>
            <person name="von Jan M."/>
            <person name="Lapidus A."/>
            <person name="Del Rio T.G."/>
            <person name="Copeland A."/>
            <person name="Tice H."/>
            <person name="Cheng J.F."/>
            <person name="Lucas S."/>
            <person name="Chen F."/>
            <person name="Nolan M."/>
            <person name="Goodwin L."/>
            <person name="Han C."/>
            <person name="Pitluck S."/>
            <person name="Liolios K."/>
            <person name="Ivanova N."/>
            <person name="Mavromatis K."/>
            <person name="Ovchinnikova G."/>
            <person name="Chertkov O."/>
            <person name="Pati A."/>
            <person name="Chen A."/>
            <person name="Palaniappan K."/>
            <person name="Land M."/>
            <person name="Hauser L."/>
            <person name="Chang Y.J."/>
            <person name="Jeffries C.D."/>
            <person name="Saunders E."/>
            <person name="Brettin T."/>
            <person name="Detter J.C."/>
            <person name="Chain P."/>
            <person name="Eichinger K."/>
            <person name="Huber H."/>
            <person name="Spring S."/>
            <person name="Rohde M."/>
            <person name="Goker M."/>
            <person name="Wirth R."/>
            <person name="Woyke T."/>
            <person name="Bristow J."/>
            <person name="Eisen J.A."/>
            <person name="Markowitz V."/>
            <person name="Hugenholtz P."/>
            <person name="Kyrpides N.C."/>
            <person name="Klenk H.P."/>
        </authorList>
    </citation>
    <scope>NUCLEOTIDE SEQUENCE [LARGE SCALE GENOMIC DNA]</scope>
    <source>
        <strain evidence="3">DSM 5631 / JCM 9629 / NBRC 100127 / Av18</strain>
    </source>
</reference>
<dbReference type="EMBL" id="CP001857">
    <property type="protein sequence ID" value="ADB57870.1"/>
    <property type="molecule type" value="Genomic_DNA"/>
</dbReference>
<dbReference type="Pfam" id="PF08495">
    <property type="entry name" value="FIST"/>
    <property type="match status" value="1"/>
</dbReference>
<dbReference type="KEGG" id="apo:Arcpr_0807"/>
<dbReference type="RefSeq" id="WP_012940206.1">
    <property type="nucleotide sequence ID" value="NC_013741.1"/>
</dbReference>
<accession>D2RHU5</accession>
<dbReference type="HOGENOM" id="CLU_695605_0_0_2"/>
<keyword evidence="3" id="KW-1185">Reference proteome</keyword>
<protein>
    <recommendedName>
        <fullName evidence="1">FIST domain-containing protein</fullName>
    </recommendedName>
</protein>